<gene>
    <name evidence="2" type="ORF">TVY486_1014890</name>
</gene>
<keyword evidence="1" id="KW-0812">Transmembrane</keyword>
<feature type="transmembrane region" description="Helical" evidence="1">
    <location>
        <begin position="29"/>
        <end position="52"/>
    </location>
</feature>
<dbReference type="VEuPathDB" id="TriTrypDB:TvY486_1014890"/>
<dbReference type="EMBL" id="HE573026">
    <property type="protein sequence ID" value="CCC52446.1"/>
    <property type="molecule type" value="Genomic_DNA"/>
</dbReference>
<evidence type="ECO:0000256" key="1">
    <source>
        <dbReference type="SAM" id="Phobius"/>
    </source>
</evidence>
<sequence>MDLGQTQRPRKQPEPFNDFEVRQKCTICCGLRCAAIVGALLFTVTFPCNLIMKGGRLFDGHGIRGFLDSYFLLPLPFAAVTFTHQVIQSEALWSKNKKPLWQLNTQSTGLNLALWSVLTFSFTVVSRRYASQWSRSYRLLLWEYRRTRRDCANKYVPTFFGRITEDLDWYNVMWTVTSYHLLWGMVVILAERGFGAHYAMLYRDWPYSRWCSPRWREWREIEAMKHVNTEHVVLSSRWGSFISSDRWRSSSV</sequence>
<protein>
    <submittedName>
        <fullName evidence="2">Uncharacterized protein</fullName>
    </submittedName>
</protein>
<name>G0U4T1_TRYVY</name>
<feature type="transmembrane region" description="Helical" evidence="1">
    <location>
        <begin position="67"/>
        <end position="87"/>
    </location>
</feature>
<keyword evidence="1" id="KW-1133">Transmembrane helix</keyword>
<accession>G0U4T1</accession>
<reference evidence="2" key="1">
    <citation type="journal article" date="2012" name="Proc. Natl. Acad. Sci. U.S.A.">
        <title>Antigenic diversity is generated by distinct evolutionary mechanisms in African trypanosome species.</title>
        <authorList>
            <person name="Jackson A.P."/>
            <person name="Berry A."/>
            <person name="Aslett M."/>
            <person name="Allison H.C."/>
            <person name="Burton P."/>
            <person name="Vavrova-Anderson J."/>
            <person name="Brown R."/>
            <person name="Browne H."/>
            <person name="Corton N."/>
            <person name="Hauser H."/>
            <person name="Gamble J."/>
            <person name="Gilderthorp R."/>
            <person name="Marcello L."/>
            <person name="McQuillan J."/>
            <person name="Otto T.D."/>
            <person name="Quail M.A."/>
            <person name="Sanders M.J."/>
            <person name="van Tonder A."/>
            <person name="Ginger M.L."/>
            <person name="Field M.C."/>
            <person name="Barry J.D."/>
            <person name="Hertz-Fowler C."/>
            <person name="Berriman M."/>
        </authorList>
    </citation>
    <scope>NUCLEOTIDE SEQUENCE</scope>
    <source>
        <strain evidence="2">Y486</strain>
    </source>
</reference>
<feature type="transmembrane region" description="Helical" evidence="1">
    <location>
        <begin position="108"/>
        <end position="130"/>
    </location>
</feature>
<feature type="transmembrane region" description="Helical" evidence="1">
    <location>
        <begin position="169"/>
        <end position="190"/>
    </location>
</feature>
<keyword evidence="1" id="KW-0472">Membrane</keyword>
<organism evidence="2">
    <name type="scientific">Trypanosoma vivax (strain Y486)</name>
    <dbReference type="NCBI Taxonomy" id="1055687"/>
    <lineage>
        <taxon>Eukaryota</taxon>
        <taxon>Discoba</taxon>
        <taxon>Euglenozoa</taxon>
        <taxon>Kinetoplastea</taxon>
        <taxon>Metakinetoplastina</taxon>
        <taxon>Trypanosomatida</taxon>
        <taxon>Trypanosomatidae</taxon>
        <taxon>Trypanosoma</taxon>
        <taxon>Duttonella</taxon>
    </lineage>
</organism>
<dbReference type="AlphaFoldDB" id="G0U4T1"/>
<evidence type="ECO:0000313" key="2">
    <source>
        <dbReference type="EMBL" id="CCC52446.1"/>
    </source>
</evidence>
<proteinExistence type="predicted"/>